<dbReference type="Proteomes" id="UP001165101">
    <property type="component" value="Unassembled WGS sequence"/>
</dbReference>
<sequence length="170" mass="19143">MVLLNKVLISILALASASTATYSNYNQACSIDQNHVKPGFNCKVYKYNNDKCDDDYFYSGYKNHDLIGYNYGCSGTPYYKGNQKSCFGVNLKSTYSYTTEFTAYYYADEDGFHDVSISVGSEVNAAIYFGNGGFECCDHDDTNVELSVTIKRIKKFLLLMLNAHLENMLI</sequence>
<evidence type="ECO:0000313" key="2">
    <source>
        <dbReference type="Proteomes" id="UP001165101"/>
    </source>
</evidence>
<organism evidence="1 2">
    <name type="scientific">Candida boidinii</name>
    <name type="common">Yeast</name>
    <dbReference type="NCBI Taxonomy" id="5477"/>
    <lineage>
        <taxon>Eukaryota</taxon>
        <taxon>Fungi</taxon>
        <taxon>Dikarya</taxon>
        <taxon>Ascomycota</taxon>
        <taxon>Saccharomycotina</taxon>
        <taxon>Pichiomycetes</taxon>
        <taxon>Pichiales</taxon>
        <taxon>Pichiaceae</taxon>
        <taxon>Ogataea</taxon>
        <taxon>Ogataea/Candida clade</taxon>
    </lineage>
</organism>
<proteinExistence type="predicted"/>
<protein>
    <submittedName>
        <fullName evidence="1">Unnamed protein product</fullName>
    </submittedName>
</protein>
<name>A0ACB5U214_CANBO</name>
<gene>
    <name evidence="1" type="ORF">Cboi01_000532100</name>
</gene>
<dbReference type="EMBL" id="BSXV01004017">
    <property type="protein sequence ID" value="GME99536.1"/>
    <property type="molecule type" value="Genomic_DNA"/>
</dbReference>
<evidence type="ECO:0000313" key="1">
    <source>
        <dbReference type="EMBL" id="GME99536.1"/>
    </source>
</evidence>
<reference evidence="1" key="1">
    <citation type="submission" date="2023-04" db="EMBL/GenBank/DDBJ databases">
        <title>Candida boidinii NBRC 1967.</title>
        <authorList>
            <person name="Ichikawa N."/>
            <person name="Sato H."/>
            <person name="Tonouchi N."/>
        </authorList>
    </citation>
    <scope>NUCLEOTIDE SEQUENCE</scope>
    <source>
        <strain evidence="1">NBRC 1967</strain>
    </source>
</reference>
<comment type="caution">
    <text evidence="1">The sequence shown here is derived from an EMBL/GenBank/DDBJ whole genome shotgun (WGS) entry which is preliminary data.</text>
</comment>
<accession>A0ACB5U214</accession>
<keyword evidence="2" id="KW-1185">Reference proteome</keyword>